<feature type="domain" description="HTH tetR-type" evidence="3">
    <location>
        <begin position="20"/>
        <end position="81"/>
    </location>
</feature>
<evidence type="ECO:0000256" key="2">
    <source>
        <dbReference type="PROSITE-ProRule" id="PRU00335"/>
    </source>
</evidence>
<name>A0ABP8X4X9_9ACTN</name>
<dbReference type="SUPFAM" id="SSF48498">
    <property type="entry name" value="Tetracyclin repressor-like, C-terminal domain"/>
    <property type="match status" value="1"/>
</dbReference>
<evidence type="ECO:0000313" key="4">
    <source>
        <dbReference type="EMBL" id="GAA4699219.1"/>
    </source>
</evidence>
<dbReference type="Proteomes" id="UP001500621">
    <property type="component" value="Unassembled WGS sequence"/>
</dbReference>
<dbReference type="Pfam" id="PF00440">
    <property type="entry name" value="TetR_N"/>
    <property type="match status" value="1"/>
</dbReference>
<comment type="caution">
    <text evidence="4">The sequence shown here is derived from an EMBL/GenBank/DDBJ whole genome shotgun (WGS) entry which is preliminary data.</text>
</comment>
<dbReference type="PROSITE" id="PS50977">
    <property type="entry name" value="HTH_TETR_2"/>
    <property type="match status" value="1"/>
</dbReference>
<dbReference type="RefSeq" id="WP_345272248.1">
    <property type="nucleotide sequence ID" value="NZ_BAABIM010000005.1"/>
</dbReference>
<dbReference type="Gene3D" id="1.10.357.10">
    <property type="entry name" value="Tetracycline Repressor, domain 2"/>
    <property type="match status" value="1"/>
</dbReference>
<proteinExistence type="predicted"/>
<feature type="DNA-binding region" description="H-T-H motif" evidence="2">
    <location>
        <begin position="44"/>
        <end position="63"/>
    </location>
</feature>
<protein>
    <submittedName>
        <fullName evidence="4">TetR/AcrR family transcriptional regulator</fullName>
    </submittedName>
</protein>
<dbReference type="PANTHER" id="PTHR30055">
    <property type="entry name" value="HTH-TYPE TRANSCRIPTIONAL REGULATOR RUTR"/>
    <property type="match status" value="1"/>
</dbReference>
<reference evidence="5" key="1">
    <citation type="journal article" date="2019" name="Int. J. Syst. Evol. Microbiol.">
        <title>The Global Catalogue of Microorganisms (GCM) 10K type strain sequencing project: providing services to taxonomists for standard genome sequencing and annotation.</title>
        <authorList>
            <consortium name="The Broad Institute Genomics Platform"/>
            <consortium name="The Broad Institute Genome Sequencing Center for Infectious Disease"/>
            <person name="Wu L."/>
            <person name="Ma J."/>
        </authorList>
    </citation>
    <scope>NUCLEOTIDE SEQUENCE [LARGE SCALE GENOMIC DNA]</scope>
    <source>
        <strain evidence="5">JCM 18127</strain>
    </source>
</reference>
<accession>A0ABP8X4X9</accession>
<dbReference type="EMBL" id="BAABIM010000005">
    <property type="protein sequence ID" value="GAA4699219.1"/>
    <property type="molecule type" value="Genomic_DNA"/>
</dbReference>
<dbReference type="PANTHER" id="PTHR30055:SF160">
    <property type="entry name" value="TRANSCRIPTIONAL REGULATORY PROTEIN (PROBABLY ASNC-FAMILY)-RELATED"/>
    <property type="match status" value="1"/>
</dbReference>
<evidence type="ECO:0000313" key="5">
    <source>
        <dbReference type="Proteomes" id="UP001500621"/>
    </source>
</evidence>
<evidence type="ECO:0000259" key="3">
    <source>
        <dbReference type="PROSITE" id="PS50977"/>
    </source>
</evidence>
<dbReference type="InterPro" id="IPR009057">
    <property type="entry name" value="Homeodomain-like_sf"/>
</dbReference>
<dbReference type="InterPro" id="IPR001647">
    <property type="entry name" value="HTH_TetR"/>
</dbReference>
<evidence type="ECO:0000256" key="1">
    <source>
        <dbReference type="ARBA" id="ARBA00023125"/>
    </source>
</evidence>
<keyword evidence="5" id="KW-1185">Reference proteome</keyword>
<keyword evidence="1 2" id="KW-0238">DNA-binding</keyword>
<sequence>MASGGKAPDGRQARWQKHNEERRQVIIDAALAVVEAGEPGAEFHVQQIAEQAGLSRSVVYRHFADRADLDHAIQVQVLEDLTAHLLPAVNLEGTINEVIRRIVTTYVRWAVEHPALHRLVEHAQAGAGSADQGINRVATVLVEVLETAVELLGLELDDDDAAALDPLAYGLVGAVFGAVRRWVGRRARRPDADQVAGLLSQSVWHILDGHADRLGLSLDPDVPLEELLAVPDPEAAGA</sequence>
<gene>
    <name evidence="4" type="ORF">GCM10023226_42500</name>
</gene>
<organism evidence="4 5">
    <name type="scientific">Nocardioides nanhaiensis</name>
    <dbReference type="NCBI Taxonomy" id="1476871"/>
    <lineage>
        <taxon>Bacteria</taxon>
        <taxon>Bacillati</taxon>
        <taxon>Actinomycetota</taxon>
        <taxon>Actinomycetes</taxon>
        <taxon>Propionibacteriales</taxon>
        <taxon>Nocardioidaceae</taxon>
        <taxon>Nocardioides</taxon>
    </lineage>
</organism>
<dbReference type="SUPFAM" id="SSF46689">
    <property type="entry name" value="Homeodomain-like"/>
    <property type="match status" value="1"/>
</dbReference>
<dbReference type="InterPro" id="IPR036271">
    <property type="entry name" value="Tet_transcr_reg_TetR-rel_C_sf"/>
</dbReference>
<dbReference type="InterPro" id="IPR050109">
    <property type="entry name" value="HTH-type_TetR-like_transc_reg"/>
</dbReference>